<comment type="caution">
    <text evidence="2">The sequence shown here is derived from an EMBL/GenBank/DDBJ whole genome shotgun (WGS) entry which is preliminary data.</text>
</comment>
<protein>
    <submittedName>
        <fullName evidence="2">Uncharacterized protein</fullName>
    </submittedName>
</protein>
<reference evidence="2" key="1">
    <citation type="submission" date="2021-02" db="EMBL/GenBank/DDBJ databases">
        <authorList>
            <person name="Dougan E. K."/>
            <person name="Rhodes N."/>
            <person name="Thang M."/>
            <person name="Chan C."/>
        </authorList>
    </citation>
    <scope>NUCLEOTIDE SEQUENCE</scope>
</reference>
<dbReference type="EMBL" id="CAJNNW010032172">
    <property type="protein sequence ID" value="CAE8711525.1"/>
    <property type="molecule type" value="Genomic_DNA"/>
</dbReference>
<feature type="non-terminal residue" evidence="2">
    <location>
        <position position="112"/>
    </location>
</feature>
<evidence type="ECO:0000313" key="3">
    <source>
        <dbReference type="Proteomes" id="UP000626109"/>
    </source>
</evidence>
<dbReference type="Proteomes" id="UP000626109">
    <property type="component" value="Unassembled WGS sequence"/>
</dbReference>
<dbReference type="AlphaFoldDB" id="A0A813KYV3"/>
<proteinExistence type="predicted"/>
<sequence length="112" mass="10919">MSDAAASNPKSRNKQKASGKTACQSGSPTSPDVGAALCSLPLLAGAASRPGSGHGPAVLLPAKELRRLGLSAGDVLLLRASSGRQTVAACEAGGREGGVMLTPAALLSLGAE</sequence>
<feature type="region of interest" description="Disordered" evidence="1">
    <location>
        <begin position="1"/>
        <end position="31"/>
    </location>
</feature>
<evidence type="ECO:0000256" key="1">
    <source>
        <dbReference type="SAM" id="MobiDB-lite"/>
    </source>
</evidence>
<organism evidence="2 3">
    <name type="scientific">Polarella glacialis</name>
    <name type="common">Dinoflagellate</name>
    <dbReference type="NCBI Taxonomy" id="89957"/>
    <lineage>
        <taxon>Eukaryota</taxon>
        <taxon>Sar</taxon>
        <taxon>Alveolata</taxon>
        <taxon>Dinophyceae</taxon>
        <taxon>Suessiales</taxon>
        <taxon>Suessiaceae</taxon>
        <taxon>Polarella</taxon>
    </lineage>
</organism>
<name>A0A813KYV3_POLGL</name>
<accession>A0A813KYV3</accession>
<evidence type="ECO:0000313" key="2">
    <source>
        <dbReference type="EMBL" id="CAE8711525.1"/>
    </source>
</evidence>
<gene>
    <name evidence="2" type="ORF">PGLA2088_LOCUS36520</name>
</gene>
<feature type="compositionally biased region" description="Polar residues" evidence="1">
    <location>
        <begin position="18"/>
        <end position="30"/>
    </location>
</feature>